<organism evidence="3 4">
    <name type="scientific">Marmota monax</name>
    <name type="common">Woodchuck</name>
    <dbReference type="NCBI Taxonomy" id="9995"/>
    <lineage>
        <taxon>Eukaryota</taxon>
        <taxon>Metazoa</taxon>
        <taxon>Chordata</taxon>
        <taxon>Craniata</taxon>
        <taxon>Vertebrata</taxon>
        <taxon>Euteleostomi</taxon>
        <taxon>Mammalia</taxon>
        <taxon>Eutheria</taxon>
        <taxon>Euarchontoglires</taxon>
        <taxon>Glires</taxon>
        <taxon>Rodentia</taxon>
        <taxon>Sciuromorpha</taxon>
        <taxon>Sciuridae</taxon>
        <taxon>Xerinae</taxon>
        <taxon>Marmotini</taxon>
        <taxon>Marmota</taxon>
    </lineage>
</organism>
<dbReference type="PROSITE" id="PS51257">
    <property type="entry name" value="PROKAR_LIPOPROTEIN"/>
    <property type="match status" value="1"/>
</dbReference>
<dbReference type="EMBL" id="WJEC01008750">
    <property type="protein sequence ID" value="KAF7460821.1"/>
    <property type="molecule type" value="Genomic_DNA"/>
</dbReference>
<gene>
    <name evidence="2" type="ORF">GHT09_018782</name>
    <name evidence="3" type="ORF">MONAX_5E008276</name>
</gene>
<dbReference type="Proteomes" id="UP000335636">
    <property type="component" value="Unassembled WGS sequence"/>
</dbReference>
<reference evidence="3 4" key="1">
    <citation type="submission" date="2019-04" db="EMBL/GenBank/DDBJ databases">
        <authorList>
            <person name="Alioto T."/>
            <person name="Alioto T."/>
        </authorList>
    </citation>
    <scope>NUCLEOTIDE SEQUENCE [LARGE SCALE GENOMIC DNA]</scope>
</reference>
<evidence type="ECO:0000313" key="4">
    <source>
        <dbReference type="Proteomes" id="UP000335636"/>
    </source>
</evidence>
<dbReference type="EMBL" id="CABDUW010000068">
    <property type="protein sequence ID" value="VTJ56665.1"/>
    <property type="molecule type" value="Genomic_DNA"/>
</dbReference>
<protein>
    <submittedName>
        <fullName evidence="3">Uncharacterized protein</fullName>
    </submittedName>
</protein>
<dbReference type="AlphaFoldDB" id="A0A5E4AHJ6"/>
<feature type="region of interest" description="Disordered" evidence="1">
    <location>
        <begin position="63"/>
        <end position="86"/>
    </location>
</feature>
<keyword evidence="4" id="KW-1185">Reference proteome</keyword>
<proteinExistence type="predicted"/>
<name>A0A5E4AHJ6_MARMO</name>
<sequence>MPRLDQLQSLGWSMPLSILSCPMDGSQGRSFAPFEMRSQHSRLLAHPDTQDLGLCSVKTEVSTADSWGPASGAPPPPANPTEGRVRSLFTQVPTHLHVLSPSRSTFTQCPFVLVLLLDPGSFESRTSMGKGSRQSP</sequence>
<evidence type="ECO:0000313" key="2">
    <source>
        <dbReference type="EMBL" id="KAF7460821.1"/>
    </source>
</evidence>
<evidence type="ECO:0000256" key="1">
    <source>
        <dbReference type="SAM" id="MobiDB-lite"/>
    </source>
</evidence>
<reference evidence="2" key="2">
    <citation type="submission" date="2020-08" db="EMBL/GenBank/DDBJ databases">
        <authorList>
            <person name="Shumante A."/>
            <person name="Zimin A.V."/>
            <person name="Puiu D."/>
            <person name="Salzberg S.L."/>
        </authorList>
    </citation>
    <scope>NUCLEOTIDE SEQUENCE</scope>
    <source>
        <strain evidence="2">WC2-LM</strain>
        <tissue evidence="2">Liver</tissue>
    </source>
</reference>
<accession>A0A5E4AHJ6</accession>
<evidence type="ECO:0000313" key="3">
    <source>
        <dbReference type="EMBL" id="VTJ56665.1"/>
    </source>
</evidence>
<dbReference type="Proteomes" id="UP000662637">
    <property type="component" value="Unassembled WGS sequence"/>
</dbReference>